<comment type="function">
    <text evidence="17">Catalyzes the dehydration of the S-form of NAD(P)HX at the expense of ADP, which is converted to AMP. Together with NAD(P)HX epimerase, which catalyzes the epimerization of the S- and R-forms, the enzyme allows the repair of both epimers of NAD(P)HX, a damaged form of NAD(P)H that is a result of enzymatic or heat-dependent hydration.</text>
</comment>
<feature type="binding site" evidence="17">
    <location>
        <position position="301"/>
    </location>
    <ligand>
        <name>(6S)-NADPHX</name>
        <dbReference type="ChEBI" id="CHEBI:64076"/>
    </ligand>
</feature>
<dbReference type="SUPFAM" id="SSF53613">
    <property type="entry name" value="Ribokinase-like"/>
    <property type="match status" value="1"/>
</dbReference>
<evidence type="ECO:0000256" key="10">
    <source>
        <dbReference type="ARBA" id="ARBA00023027"/>
    </source>
</evidence>
<dbReference type="GO" id="GO:0046872">
    <property type="term" value="F:metal ion binding"/>
    <property type="evidence" value="ECO:0007669"/>
    <property type="project" value="UniProtKB-UniRule"/>
</dbReference>
<evidence type="ECO:0000259" key="20">
    <source>
        <dbReference type="PROSITE" id="PS51383"/>
    </source>
</evidence>
<keyword evidence="8 17" id="KW-0521">NADP</keyword>
<dbReference type="AlphaFoldDB" id="A0A2T7UXY5"/>
<feature type="binding site" evidence="18">
    <location>
        <begin position="58"/>
        <end position="62"/>
    </location>
    <ligand>
        <name>(6S)-NADPHX</name>
        <dbReference type="ChEBI" id="CHEBI:64076"/>
    </ligand>
</feature>
<comment type="similarity">
    <text evidence="17">Belongs to the NnrD/CARKD family.</text>
</comment>
<dbReference type="InterPro" id="IPR029056">
    <property type="entry name" value="Ribokinase-like"/>
</dbReference>
<dbReference type="PROSITE" id="PS51383">
    <property type="entry name" value="YJEF_C_3"/>
    <property type="match status" value="1"/>
</dbReference>
<comment type="similarity">
    <text evidence="3 19">In the N-terminal section; belongs to the NnrE/AIBP family.</text>
</comment>
<dbReference type="PROSITE" id="PS51385">
    <property type="entry name" value="YJEF_N"/>
    <property type="match status" value="1"/>
</dbReference>
<feature type="domain" description="YjeF C-terminal" evidence="20">
    <location>
        <begin position="266"/>
        <end position="547"/>
    </location>
</feature>
<keyword evidence="13" id="KW-0511">Multifunctional enzyme</keyword>
<dbReference type="Pfam" id="PF03853">
    <property type="entry name" value="YjeF_N"/>
    <property type="match status" value="1"/>
</dbReference>
<evidence type="ECO:0000256" key="14">
    <source>
        <dbReference type="ARBA" id="ARBA00025153"/>
    </source>
</evidence>
<comment type="function">
    <text evidence="18">Catalyzes the epimerization of the S- and R-forms of NAD(P)HX, a damaged form of NAD(P)H that is a result of enzymatic or heat-dependent hydration. This is a prerequisite for the S-specific NAD(P)H-hydrate dehydratase to allow the repair of both epimers of NAD(P)HX.</text>
</comment>
<feature type="binding site" evidence="18">
    <location>
        <position position="166"/>
    </location>
    <ligand>
        <name>(6S)-NADPHX</name>
        <dbReference type="ChEBI" id="CHEBI:64076"/>
    </ligand>
</feature>
<proteinExistence type="inferred from homology"/>
<keyword evidence="12 17" id="KW-0456">Lyase</keyword>
<evidence type="ECO:0000256" key="16">
    <source>
        <dbReference type="ARBA" id="ARBA00049209"/>
    </source>
</evidence>
<sequence>MTDLVTSAQMRAIERTAFESGVVTGLDLMERAGEGVVAAIQMRWPDAQRVTVLCGPGNNGGDGFVVARLLREAGCAVRVLAAAVPDRMPPDAAENARRWLEAGVILPLTRKTLNDPDWGRSDLYVDAIFGTGLSRPPKGDIASVLLRLGGASGDGEYYSNRLVAIDAPSGLCLDSGRILLAGESVPHAALTVTFHCLKAGHVLSRGPEVCGEVVVHDIGLEPWLRNRKGMNSQEFAWFMAGRTPPLGLVSPLPFERMNADARVGSFMIEALNKFGRLSEETHKYTYGHALVLTGGMGRTGAARLAARAALRVGAGLVTLGAPGGAMLECAAQITALMLRRVEGGGDLAALLGDPRITALCLGPGMGVERAAEMLAVVREGGVKPHPTVVVDADGLTALGPVAAPLPPGWVLTPHGGEFARLFPDLAAKLTAPADTGPAYSKVDATREAAARAGCVVLFKGPDTVIAAPDGRAAVHAATGARAVPWLATAGAGDVLAGLIAGLCARGLGGFEAACAAAWLHVEAARAFGPGLIAEDLPEALPGVLRALG</sequence>
<evidence type="ECO:0000256" key="15">
    <source>
        <dbReference type="ARBA" id="ARBA00048238"/>
    </source>
</evidence>
<comment type="caution">
    <text evidence="22">The sequence shown here is derived from an EMBL/GenBank/DDBJ whole genome shotgun (WGS) entry which is preliminary data.</text>
</comment>
<keyword evidence="11 18" id="KW-0413">Isomerase</keyword>
<evidence type="ECO:0000256" key="19">
    <source>
        <dbReference type="PIRNR" id="PIRNR017184"/>
    </source>
</evidence>
<dbReference type="PIRSF" id="PIRSF017184">
    <property type="entry name" value="Nnr"/>
    <property type="match status" value="1"/>
</dbReference>
<evidence type="ECO:0000313" key="22">
    <source>
        <dbReference type="EMBL" id="PVE49504.1"/>
    </source>
</evidence>
<comment type="similarity">
    <text evidence="4 19">In the C-terminal section; belongs to the NnrD/CARKD family.</text>
</comment>
<comment type="catalytic activity">
    <reaction evidence="15 17 19">
        <text>(6S)-NADHX + ADP = AMP + phosphate + NADH + H(+)</text>
        <dbReference type="Rhea" id="RHEA:32223"/>
        <dbReference type="ChEBI" id="CHEBI:15378"/>
        <dbReference type="ChEBI" id="CHEBI:43474"/>
        <dbReference type="ChEBI" id="CHEBI:57945"/>
        <dbReference type="ChEBI" id="CHEBI:64074"/>
        <dbReference type="ChEBI" id="CHEBI:456215"/>
        <dbReference type="ChEBI" id="CHEBI:456216"/>
        <dbReference type="EC" id="4.2.1.136"/>
    </reaction>
</comment>
<feature type="binding site" evidence="18">
    <location>
        <position position="59"/>
    </location>
    <ligand>
        <name>K(+)</name>
        <dbReference type="ChEBI" id="CHEBI:29103"/>
    </ligand>
</feature>
<comment type="caution">
    <text evidence="18">Lacks conserved residue(s) required for the propagation of feature annotation.</text>
</comment>
<comment type="catalytic activity">
    <reaction evidence="2 18 19">
        <text>(6R)-NADPHX = (6S)-NADPHX</text>
        <dbReference type="Rhea" id="RHEA:32227"/>
        <dbReference type="ChEBI" id="CHEBI:64076"/>
        <dbReference type="ChEBI" id="CHEBI:64077"/>
        <dbReference type="EC" id="5.1.99.6"/>
    </reaction>
</comment>
<feature type="domain" description="YjeF N-terminal" evidence="21">
    <location>
        <begin position="10"/>
        <end position="226"/>
    </location>
</feature>
<evidence type="ECO:0000256" key="7">
    <source>
        <dbReference type="ARBA" id="ARBA00022840"/>
    </source>
</evidence>
<evidence type="ECO:0000256" key="11">
    <source>
        <dbReference type="ARBA" id="ARBA00023235"/>
    </source>
</evidence>
<dbReference type="HAMAP" id="MF_01966">
    <property type="entry name" value="NADHX_epimerase"/>
    <property type="match status" value="1"/>
</dbReference>
<comment type="subunit">
    <text evidence="17">Homotetramer.</text>
</comment>
<protein>
    <recommendedName>
        <fullName evidence="19">Bifunctional NAD(P)H-hydrate repair enzyme</fullName>
    </recommendedName>
    <alternativeName>
        <fullName evidence="19">Nicotinamide nucleotide repair protein</fullName>
    </alternativeName>
    <domain>
        <recommendedName>
            <fullName evidence="19">ADP-dependent (S)-NAD(P)H-hydrate dehydratase</fullName>
            <ecNumber evidence="19">4.2.1.136</ecNumber>
        </recommendedName>
        <alternativeName>
            <fullName evidence="19">ADP-dependent NAD(P)HX dehydratase</fullName>
        </alternativeName>
    </domain>
    <domain>
        <recommendedName>
            <fullName evidence="19">NAD(P)H-hydrate epimerase</fullName>
            <ecNumber evidence="19">5.1.99.6</ecNumber>
        </recommendedName>
    </domain>
</protein>
<dbReference type="InterPro" id="IPR004443">
    <property type="entry name" value="YjeF_N_dom"/>
</dbReference>
<feature type="binding site" evidence="17">
    <location>
        <position position="364"/>
    </location>
    <ligand>
        <name>(6S)-NADPHX</name>
        <dbReference type="ChEBI" id="CHEBI:64076"/>
    </ligand>
</feature>
<dbReference type="GO" id="GO:0005524">
    <property type="term" value="F:ATP binding"/>
    <property type="evidence" value="ECO:0007669"/>
    <property type="project" value="UniProtKB-UniRule"/>
</dbReference>
<comment type="cofactor">
    <cofactor evidence="18 19">
        <name>K(+)</name>
        <dbReference type="ChEBI" id="CHEBI:29103"/>
    </cofactor>
    <text evidence="18 19">Binds 1 potassium ion per subunit.</text>
</comment>
<dbReference type="GO" id="GO:0110051">
    <property type="term" value="P:metabolite repair"/>
    <property type="evidence" value="ECO:0007669"/>
    <property type="project" value="TreeGrafter"/>
</dbReference>
<dbReference type="Gene3D" id="3.40.50.10260">
    <property type="entry name" value="YjeF N-terminal domain"/>
    <property type="match status" value="1"/>
</dbReference>
<dbReference type="EC" id="4.2.1.136" evidence="19"/>
<dbReference type="InterPro" id="IPR030677">
    <property type="entry name" value="Nnr"/>
</dbReference>
<evidence type="ECO:0000256" key="2">
    <source>
        <dbReference type="ARBA" id="ARBA00000909"/>
    </source>
</evidence>
<dbReference type="NCBIfam" id="TIGR00197">
    <property type="entry name" value="yjeF_nterm"/>
    <property type="match status" value="1"/>
</dbReference>
<evidence type="ECO:0000256" key="1">
    <source>
        <dbReference type="ARBA" id="ARBA00000013"/>
    </source>
</evidence>
<evidence type="ECO:0000256" key="17">
    <source>
        <dbReference type="HAMAP-Rule" id="MF_01965"/>
    </source>
</evidence>
<comment type="catalytic activity">
    <reaction evidence="1 18 19">
        <text>(6R)-NADHX = (6S)-NADHX</text>
        <dbReference type="Rhea" id="RHEA:32215"/>
        <dbReference type="ChEBI" id="CHEBI:64074"/>
        <dbReference type="ChEBI" id="CHEBI:64075"/>
        <dbReference type="EC" id="5.1.99.6"/>
    </reaction>
</comment>
<dbReference type="NCBIfam" id="TIGR00196">
    <property type="entry name" value="yjeF_cterm"/>
    <property type="match status" value="1"/>
</dbReference>
<reference evidence="22 23" key="1">
    <citation type="journal article" date="2011" name="Syst. Appl. Microbiol.">
        <title>Defluviimonas denitrificans gen. nov., sp. nov., and Pararhodobacter aggregans gen. nov., sp. nov., non-phototrophic Rhodobacteraceae from the biofilter of a marine aquaculture.</title>
        <authorList>
            <person name="Foesel B.U."/>
            <person name="Drake H.L."/>
            <person name="Schramm A."/>
        </authorList>
    </citation>
    <scope>NUCLEOTIDE SEQUENCE [LARGE SCALE GENOMIC DNA]</scope>
    <source>
        <strain evidence="22 23">D1-19</strain>
    </source>
</reference>
<feature type="binding site" evidence="17">
    <location>
        <position position="414"/>
    </location>
    <ligand>
        <name>(6S)-NADPHX</name>
        <dbReference type="ChEBI" id="CHEBI:64076"/>
    </ligand>
</feature>
<dbReference type="OrthoDB" id="9806925at2"/>
<comment type="cofactor">
    <cofactor evidence="17">
        <name>Mg(2+)</name>
        <dbReference type="ChEBI" id="CHEBI:18420"/>
    </cofactor>
</comment>
<keyword evidence="5 18" id="KW-0479">Metal-binding</keyword>
<evidence type="ECO:0000256" key="12">
    <source>
        <dbReference type="ARBA" id="ARBA00023239"/>
    </source>
</evidence>
<dbReference type="GO" id="GO:0052856">
    <property type="term" value="F:NAD(P)HX epimerase activity"/>
    <property type="evidence" value="ECO:0007669"/>
    <property type="project" value="UniProtKB-UniRule"/>
</dbReference>
<dbReference type="InterPro" id="IPR000631">
    <property type="entry name" value="CARKD"/>
</dbReference>
<evidence type="ECO:0000313" key="23">
    <source>
        <dbReference type="Proteomes" id="UP000244810"/>
    </source>
</evidence>
<dbReference type="PANTHER" id="PTHR12592">
    <property type="entry name" value="ATP-DEPENDENT (S)-NAD(P)H-HYDRATE DEHYDRATASE FAMILY MEMBER"/>
    <property type="match status" value="1"/>
</dbReference>
<evidence type="ECO:0000256" key="18">
    <source>
        <dbReference type="HAMAP-Rule" id="MF_01966"/>
    </source>
</evidence>
<dbReference type="PANTHER" id="PTHR12592:SF0">
    <property type="entry name" value="ATP-DEPENDENT (S)-NAD(P)H-HYDRATE DEHYDRATASE"/>
    <property type="match status" value="1"/>
</dbReference>
<evidence type="ECO:0000256" key="8">
    <source>
        <dbReference type="ARBA" id="ARBA00022857"/>
    </source>
</evidence>
<feature type="binding site" evidence="18">
    <location>
        <position position="126"/>
    </location>
    <ligand>
        <name>K(+)</name>
        <dbReference type="ChEBI" id="CHEBI:29103"/>
    </ligand>
</feature>
<dbReference type="SUPFAM" id="SSF64153">
    <property type="entry name" value="YjeF N-terminal domain-like"/>
    <property type="match status" value="1"/>
</dbReference>
<dbReference type="CDD" id="cd01171">
    <property type="entry name" value="YXKO-related"/>
    <property type="match status" value="1"/>
</dbReference>
<dbReference type="GO" id="GO:0052855">
    <property type="term" value="F:ADP-dependent NAD(P)H-hydrate dehydratase activity"/>
    <property type="evidence" value="ECO:0007669"/>
    <property type="project" value="UniProtKB-UniRule"/>
</dbReference>
<keyword evidence="7 17" id="KW-0067">ATP-binding</keyword>
<accession>A0A2T7UXY5</accession>
<dbReference type="Pfam" id="PF01256">
    <property type="entry name" value="Carb_kinase"/>
    <property type="match status" value="1"/>
</dbReference>
<evidence type="ECO:0000259" key="21">
    <source>
        <dbReference type="PROSITE" id="PS51385"/>
    </source>
</evidence>
<keyword evidence="10 17" id="KW-0520">NAD</keyword>
<evidence type="ECO:0000256" key="9">
    <source>
        <dbReference type="ARBA" id="ARBA00022958"/>
    </source>
</evidence>
<feature type="binding site" evidence="17">
    <location>
        <begin position="459"/>
        <end position="463"/>
    </location>
    <ligand>
        <name>AMP</name>
        <dbReference type="ChEBI" id="CHEBI:456215"/>
    </ligand>
</feature>
<evidence type="ECO:0000256" key="6">
    <source>
        <dbReference type="ARBA" id="ARBA00022741"/>
    </source>
</evidence>
<feature type="binding site" evidence="18">
    <location>
        <begin position="130"/>
        <end position="136"/>
    </location>
    <ligand>
        <name>(6S)-NADPHX</name>
        <dbReference type="ChEBI" id="CHEBI:64076"/>
    </ligand>
</feature>
<comment type="similarity">
    <text evidence="18">Belongs to the NnrE/AIBP family.</text>
</comment>
<comment type="function">
    <text evidence="14 19">Bifunctional enzyme that catalyzes the epimerization of the S- and R-forms of NAD(P)HX and the dehydration of the S-form of NAD(P)HX at the expense of ADP, which is converted to AMP. This allows the repair of both epimers of NAD(P)HX, a damaged form of NAD(P)H that is a result of enzymatic or heat-dependent hydration.</text>
</comment>
<dbReference type="GO" id="GO:0046496">
    <property type="term" value="P:nicotinamide nucleotide metabolic process"/>
    <property type="evidence" value="ECO:0007669"/>
    <property type="project" value="UniProtKB-UniRule"/>
</dbReference>
<feature type="binding site" evidence="17">
    <location>
        <position position="492"/>
    </location>
    <ligand>
        <name>AMP</name>
        <dbReference type="ChEBI" id="CHEBI:456215"/>
    </ligand>
</feature>
<keyword evidence="6 17" id="KW-0547">Nucleotide-binding</keyword>
<keyword evidence="23" id="KW-1185">Reference proteome</keyword>
<evidence type="ECO:0000256" key="5">
    <source>
        <dbReference type="ARBA" id="ARBA00022723"/>
    </source>
</evidence>
<gene>
    <name evidence="17" type="primary">nnrD</name>
    <name evidence="18" type="synonym">nnrE</name>
    <name evidence="22" type="ORF">DDE23_03655</name>
</gene>
<dbReference type="RefSeq" id="WP_107750008.1">
    <property type="nucleotide sequence ID" value="NZ_QBKF01000001.1"/>
</dbReference>
<dbReference type="PROSITE" id="PS01050">
    <property type="entry name" value="YJEF_C_2"/>
    <property type="match status" value="1"/>
</dbReference>
<dbReference type="EMBL" id="QDDR01000001">
    <property type="protein sequence ID" value="PVE49504.1"/>
    <property type="molecule type" value="Genomic_DNA"/>
</dbReference>
<feature type="binding site" evidence="17">
    <location>
        <position position="493"/>
    </location>
    <ligand>
        <name>(6S)-NADPHX</name>
        <dbReference type="ChEBI" id="CHEBI:64076"/>
    </ligand>
</feature>
<evidence type="ECO:0000256" key="3">
    <source>
        <dbReference type="ARBA" id="ARBA00006001"/>
    </source>
</evidence>
<organism evidence="22 23">
    <name type="scientific">Pararhodobacter aggregans</name>
    <dbReference type="NCBI Taxonomy" id="404875"/>
    <lineage>
        <taxon>Bacteria</taxon>
        <taxon>Pseudomonadati</taxon>
        <taxon>Pseudomonadota</taxon>
        <taxon>Alphaproteobacteria</taxon>
        <taxon>Rhodobacterales</taxon>
        <taxon>Paracoccaceae</taxon>
        <taxon>Pararhodobacter</taxon>
    </lineage>
</organism>
<dbReference type="InterPro" id="IPR036652">
    <property type="entry name" value="YjeF_N_dom_sf"/>
</dbReference>
<dbReference type="EC" id="5.1.99.6" evidence="19"/>
<dbReference type="HAMAP" id="MF_01965">
    <property type="entry name" value="NADHX_dehydratase"/>
    <property type="match status" value="1"/>
</dbReference>
<dbReference type="Gene3D" id="3.40.1190.20">
    <property type="match status" value="1"/>
</dbReference>
<dbReference type="InterPro" id="IPR017953">
    <property type="entry name" value="Carbohydrate_kinase_pred_CS"/>
</dbReference>
<evidence type="ECO:0000256" key="13">
    <source>
        <dbReference type="ARBA" id="ARBA00023268"/>
    </source>
</evidence>
<comment type="catalytic activity">
    <reaction evidence="16 17 19">
        <text>(6S)-NADPHX + ADP = AMP + phosphate + NADPH + H(+)</text>
        <dbReference type="Rhea" id="RHEA:32235"/>
        <dbReference type="ChEBI" id="CHEBI:15378"/>
        <dbReference type="ChEBI" id="CHEBI:43474"/>
        <dbReference type="ChEBI" id="CHEBI:57783"/>
        <dbReference type="ChEBI" id="CHEBI:64076"/>
        <dbReference type="ChEBI" id="CHEBI:456215"/>
        <dbReference type="ChEBI" id="CHEBI:456216"/>
        <dbReference type="EC" id="4.2.1.136"/>
    </reaction>
</comment>
<dbReference type="Proteomes" id="UP000244810">
    <property type="component" value="Unassembled WGS sequence"/>
</dbReference>
<name>A0A2T7UXY5_9RHOB</name>
<keyword evidence="9 18" id="KW-0630">Potassium</keyword>
<evidence type="ECO:0000256" key="4">
    <source>
        <dbReference type="ARBA" id="ARBA00009524"/>
    </source>
</evidence>
<feature type="binding site" evidence="18">
    <location>
        <position position="169"/>
    </location>
    <ligand>
        <name>K(+)</name>
        <dbReference type="ChEBI" id="CHEBI:29103"/>
    </ligand>
</feature>